<organism evidence="2 3">
    <name type="scientific">Longispora fulva</name>
    <dbReference type="NCBI Taxonomy" id="619741"/>
    <lineage>
        <taxon>Bacteria</taxon>
        <taxon>Bacillati</taxon>
        <taxon>Actinomycetota</taxon>
        <taxon>Actinomycetes</taxon>
        <taxon>Micromonosporales</taxon>
        <taxon>Micromonosporaceae</taxon>
        <taxon>Longispora</taxon>
    </lineage>
</organism>
<dbReference type="RefSeq" id="WP_197005603.1">
    <property type="nucleotide sequence ID" value="NZ_BONS01000009.1"/>
</dbReference>
<protein>
    <recommendedName>
        <fullName evidence="4">DUF4245 domain-containing protein</fullName>
    </recommendedName>
</protein>
<evidence type="ECO:0000313" key="3">
    <source>
        <dbReference type="Proteomes" id="UP000622552"/>
    </source>
</evidence>
<keyword evidence="1" id="KW-1133">Transmembrane helix</keyword>
<evidence type="ECO:0000313" key="2">
    <source>
        <dbReference type="EMBL" id="MBG6138894.1"/>
    </source>
</evidence>
<dbReference type="Pfam" id="PF14030">
    <property type="entry name" value="DUF4245"/>
    <property type="match status" value="1"/>
</dbReference>
<dbReference type="EMBL" id="JADOUF010000001">
    <property type="protein sequence ID" value="MBG6138894.1"/>
    <property type="molecule type" value="Genomic_DNA"/>
</dbReference>
<evidence type="ECO:0000256" key="1">
    <source>
        <dbReference type="SAM" id="Phobius"/>
    </source>
</evidence>
<evidence type="ECO:0008006" key="4">
    <source>
        <dbReference type="Google" id="ProtNLM"/>
    </source>
</evidence>
<keyword evidence="1" id="KW-0812">Transmembrane</keyword>
<feature type="transmembrane region" description="Helical" evidence="1">
    <location>
        <begin position="31"/>
        <end position="52"/>
    </location>
</feature>
<dbReference type="Proteomes" id="UP000622552">
    <property type="component" value="Unassembled WGS sequence"/>
</dbReference>
<keyword evidence="3" id="KW-1185">Reference proteome</keyword>
<keyword evidence="1" id="KW-0472">Membrane</keyword>
<accession>A0A8J7GH20</accession>
<gene>
    <name evidence="2" type="ORF">IW245_005088</name>
</gene>
<dbReference type="AlphaFoldDB" id="A0A8J7GH20"/>
<proteinExistence type="predicted"/>
<sequence length="189" mass="19629">MSETSETVSVFSGGTAVPVKEARKTRGAKDLAYSMLALLIPIVLMLVLYRFLGGESPTTVDPSAALTDARARASYQVWAPSGLPSGWRTSTAKTAQQDGHLVLRIGYAGPDGEFLQLTESSAPLDGVLNSAVGGGSTLLGSAEIGGRTWQRYSGAQGVSAVVLAENGRTIVLAGQAPDATMVEFARSLK</sequence>
<dbReference type="InterPro" id="IPR025339">
    <property type="entry name" value="DUF4245"/>
</dbReference>
<name>A0A8J7GH20_9ACTN</name>
<comment type="caution">
    <text evidence="2">The sequence shown here is derived from an EMBL/GenBank/DDBJ whole genome shotgun (WGS) entry which is preliminary data.</text>
</comment>
<reference evidence="2" key="1">
    <citation type="submission" date="2020-11" db="EMBL/GenBank/DDBJ databases">
        <title>Sequencing the genomes of 1000 actinobacteria strains.</title>
        <authorList>
            <person name="Klenk H.-P."/>
        </authorList>
    </citation>
    <scope>NUCLEOTIDE SEQUENCE</scope>
    <source>
        <strain evidence="2">DSM 45356</strain>
    </source>
</reference>